<name>A0AAN9XWH8_PSOTE</name>
<proteinExistence type="predicted"/>
<gene>
    <name evidence="1" type="ORF">VNO78_04152</name>
</gene>
<protein>
    <submittedName>
        <fullName evidence="1">Uncharacterized protein</fullName>
    </submittedName>
</protein>
<keyword evidence="2" id="KW-1185">Reference proteome</keyword>
<dbReference type="Proteomes" id="UP001386955">
    <property type="component" value="Unassembled WGS sequence"/>
</dbReference>
<accession>A0AAN9XWH8</accession>
<comment type="caution">
    <text evidence="1">The sequence shown here is derived from an EMBL/GenBank/DDBJ whole genome shotgun (WGS) entry which is preliminary data.</text>
</comment>
<reference evidence="1 2" key="1">
    <citation type="submission" date="2024-01" db="EMBL/GenBank/DDBJ databases">
        <title>The genomes of 5 underutilized Papilionoideae crops provide insights into root nodulation and disease resistanc.</title>
        <authorList>
            <person name="Jiang F."/>
        </authorList>
    </citation>
    <scope>NUCLEOTIDE SEQUENCE [LARGE SCALE GENOMIC DNA]</scope>
    <source>
        <strain evidence="1">DUOXIRENSHENG_FW03</strain>
        <tissue evidence="1">Leaves</tissue>
    </source>
</reference>
<sequence>MLTSKRREAWWEGASDNLVTVFVVDEAAFGDKGRCPEPEAPKLRDWCRSGPMNSAMAVEFAMMRNSSSYLCFGSQEPGSSSVGVGGGVLGLELDVLQEVP</sequence>
<evidence type="ECO:0000313" key="1">
    <source>
        <dbReference type="EMBL" id="KAK7412636.1"/>
    </source>
</evidence>
<dbReference type="AlphaFoldDB" id="A0AAN9XWH8"/>
<organism evidence="1 2">
    <name type="scientific">Psophocarpus tetragonolobus</name>
    <name type="common">Winged bean</name>
    <name type="synonym">Dolichos tetragonolobus</name>
    <dbReference type="NCBI Taxonomy" id="3891"/>
    <lineage>
        <taxon>Eukaryota</taxon>
        <taxon>Viridiplantae</taxon>
        <taxon>Streptophyta</taxon>
        <taxon>Embryophyta</taxon>
        <taxon>Tracheophyta</taxon>
        <taxon>Spermatophyta</taxon>
        <taxon>Magnoliopsida</taxon>
        <taxon>eudicotyledons</taxon>
        <taxon>Gunneridae</taxon>
        <taxon>Pentapetalae</taxon>
        <taxon>rosids</taxon>
        <taxon>fabids</taxon>
        <taxon>Fabales</taxon>
        <taxon>Fabaceae</taxon>
        <taxon>Papilionoideae</taxon>
        <taxon>50 kb inversion clade</taxon>
        <taxon>NPAAA clade</taxon>
        <taxon>indigoferoid/millettioid clade</taxon>
        <taxon>Phaseoleae</taxon>
        <taxon>Psophocarpus</taxon>
    </lineage>
</organism>
<dbReference type="EMBL" id="JAYMYS010000001">
    <property type="protein sequence ID" value="KAK7412636.1"/>
    <property type="molecule type" value="Genomic_DNA"/>
</dbReference>
<evidence type="ECO:0000313" key="2">
    <source>
        <dbReference type="Proteomes" id="UP001386955"/>
    </source>
</evidence>